<accession>A0ACA9PNH6</accession>
<evidence type="ECO:0000313" key="1">
    <source>
        <dbReference type="EMBL" id="CAG8718341.1"/>
    </source>
</evidence>
<keyword evidence="2" id="KW-1185">Reference proteome</keyword>
<comment type="caution">
    <text evidence="1">The sequence shown here is derived from an EMBL/GenBank/DDBJ whole genome shotgun (WGS) entry which is preliminary data.</text>
</comment>
<sequence length="59" mass="6920">TDAEAQAQIARVINQWKEIDNEIINNFADYFKGAAKDMMDMNNLIESFHCKLKYTYMRG</sequence>
<organism evidence="1 2">
    <name type="scientific">Scutellospora calospora</name>
    <dbReference type="NCBI Taxonomy" id="85575"/>
    <lineage>
        <taxon>Eukaryota</taxon>
        <taxon>Fungi</taxon>
        <taxon>Fungi incertae sedis</taxon>
        <taxon>Mucoromycota</taxon>
        <taxon>Glomeromycotina</taxon>
        <taxon>Glomeromycetes</taxon>
        <taxon>Diversisporales</taxon>
        <taxon>Gigasporaceae</taxon>
        <taxon>Scutellospora</taxon>
    </lineage>
</organism>
<proteinExistence type="predicted"/>
<name>A0ACA9PNH6_9GLOM</name>
<dbReference type="Proteomes" id="UP000789860">
    <property type="component" value="Unassembled WGS sequence"/>
</dbReference>
<evidence type="ECO:0000313" key="2">
    <source>
        <dbReference type="Proteomes" id="UP000789860"/>
    </source>
</evidence>
<dbReference type="EMBL" id="CAJVPM010046296">
    <property type="protein sequence ID" value="CAG8718341.1"/>
    <property type="molecule type" value="Genomic_DNA"/>
</dbReference>
<reference evidence="1" key="1">
    <citation type="submission" date="2021-06" db="EMBL/GenBank/DDBJ databases">
        <authorList>
            <person name="Kallberg Y."/>
            <person name="Tangrot J."/>
            <person name="Rosling A."/>
        </authorList>
    </citation>
    <scope>NUCLEOTIDE SEQUENCE</scope>
    <source>
        <strain evidence="1">AU212A</strain>
    </source>
</reference>
<gene>
    <name evidence="1" type="ORF">SCALOS_LOCUS11159</name>
</gene>
<feature type="non-terminal residue" evidence="1">
    <location>
        <position position="1"/>
    </location>
</feature>
<protein>
    <submittedName>
        <fullName evidence="1">1943_t:CDS:1</fullName>
    </submittedName>
</protein>